<dbReference type="Proteomes" id="UP000199312">
    <property type="component" value="Unassembled WGS sequence"/>
</dbReference>
<keyword evidence="9" id="KW-1185">Reference proteome</keyword>
<dbReference type="EMBL" id="FOZP01000002">
    <property type="protein sequence ID" value="SFS41849.1"/>
    <property type="molecule type" value="Genomic_DNA"/>
</dbReference>
<dbReference type="InterPro" id="IPR006665">
    <property type="entry name" value="OmpA-like"/>
</dbReference>
<reference evidence="9" key="1">
    <citation type="submission" date="2016-10" db="EMBL/GenBank/DDBJ databases">
        <authorList>
            <person name="Varghese N."/>
            <person name="Submissions S."/>
        </authorList>
    </citation>
    <scope>NUCLEOTIDE SEQUENCE [LARGE SCALE GENOMIC DNA]</scope>
    <source>
        <strain evidence="9">DSM 24450</strain>
    </source>
</reference>
<protein>
    <submittedName>
        <fullName evidence="8">Thrombospondin type 3 repeat-containing protein</fullName>
    </submittedName>
</protein>
<evidence type="ECO:0000256" key="4">
    <source>
        <dbReference type="ARBA" id="ARBA00023237"/>
    </source>
</evidence>
<dbReference type="InterPro" id="IPR050330">
    <property type="entry name" value="Bact_OuterMem_StrucFunc"/>
</dbReference>
<dbReference type="Gene3D" id="3.30.1330.60">
    <property type="entry name" value="OmpA-like domain"/>
    <property type="match status" value="1"/>
</dbReference>
<name>A0A1I6PNT6_9FLAO</name>
<evidence type="ECO:0000313" key="8">
    <source>
        <dbReference type="EMBL" id="SFS41849.1"/>
    </source>
</evidence>
<sequence>MKQFKLILMAFILIVGISNLNAQDKNNTIAIGIGTNAVDFYPTNAGLPGHGTWFSEYFNIGDHYNIIPAISKITVNKYLADGFSIEAAGSLNKISKVGDNSVSDLAYYGLDGAVKYDLNGVIGETSFIDPYASIGGGYTWMDSYGTGTFNGGIGINFWFSENIGMNLESKYKHAFESAIVQHFQHSLGIVIKFGGNDKDGDGVYDDYDACPEVFGLSEYNGCPDSDNDGIIDSKDDCPNVAGVAALNGCPDTDGDGIADKDDACPNEKGTKANSGCPDTDGDGVVDKNDACPQVAGPADNKGCPWPDTDGDGVLDKDDECMNVAGPASNKGCPEITIIEVAKLEELFKTVYFDTGKSTFKKETYVKLDEAAGIMSKFRTAKFTIGGHTDSVGSDARNLELSESRANAVKDYLVSKGVPSSNLEAKGYGENSPIATNMNKAGRAENRRVEVKLVN</sequence>
<keyword evidence="4" id="KW-0998">Cell outer membrane</keyword>
<dbReference type="GO" id="GO:0009279">
    <property type="term" value="C:cell outer membrane"/>
    <property type="evidence" value="ECO:0007669"/>
    <property type="project" value="UniProtKB-SubCell"/>
</dbReference>
<dbReference type="InterPro" id="IPR028974">
    <property type="entry name" value="TSP_type-3_rpt"/>
</dbReference>
<evidence type="ECO:0000256" key="2">
    <source>
        <dbReference type="ARBA" id="ARBA00022729"/>
    </source>
</evidence>
<dbReference type="Pfam" id="PF02412">
    <property type="entry name" value="TSP_3"/>
    <property type="match status" value="4"/>
</dbReference>
<dbReference type="CDD" id="cd07185">
    <property type="entry name" value="OmpA_C-like"/>
    <property type="match status" value="1"/>
</dbReference>
<dbReference type="PANTHER" id="PTHR30329">
    <property type="entry name" value="STATOR ELEMENT OF FLAGELLAR MOTOR COMPLEX"/>
    <property type="match status" value="1"/>
</dbReference>
<keyword evidence="3 5" id="KW-0472">Membrane</keyword>
<organism evidence="8 9">
    <name type="scientific">Lutibacter maritimus</name>
    <dbReference type="NCBI Taxonomy" id="593133"/>
    <lineage>
        <taxon>Bacteria</taxon>
        <taxon>Pseudomonadati</taxon>
        <taxon>Bacteroidota</taxon>
        <taxon>Flavobacteriia</taxon>
        <taxon>Flavobacteriales</taxon>
        <taxon>Flavobacteriaceae</taxon>
        <taxon>Lutibacter</taxon>
    </lineage>
</organism>
<evidence type="ECO:0000256" key="3">
    <source>
        <dbReference type="ARBA" id="ARBA00023136"/>
    </source>
</evidence>
<dbReference type="STRING" id="593133.SAMN04488006_1225"/>
<dbReference type="GO" id="GO:0007155">
    <property type="term" value="P:cell adhesion"/>
    <property type="evidence" value="ECO:0007669"/>
    <property type="project" value="InterPro"/>
</dbReference>
<dbReference type="InterPro" id="IPR006664">
    <property type="entry name" value="OMP_bac"/>
</dbReference>
<dbReference type="OrthoDB" id="9805336at2"/>
<evidence type="ECO:0000259" key="7">
    <source>
        <dbReference type="PROSITE" id="PS51123"/>
    </source>
</evidence>
<evidence type="ECO:0000256" key="1">
    <source>
        <dbReference type="ARBA" id="ARBA00004442"/>
    </source>
</evidence>
<dbReference type="InterPro" id="IPR036737">
    <property type="entry name" value="OmpA-like_sf"/>
</dbReference>
<dbReference type="PROSITE" id="PS51123">
    <property type="entry name" value="OMPA_2"/>
    <property type="match status" value="1"/>
</dbReference>
<keyword evidence="2 6" id="KW-0732">Signal</keyword>
<feature type="domain" description="OmpA-like" evidence="7">
    <location>
        <begin position="339"/>
        <end position="454"/>
    </location>
</feature>
<feature type="signal peptide" evidence="6">
    <location>
        <begin position="1"/>
        <end position="22"/>
    </location>
</feature>
<dbReference type="SUPFAM" id="SSF103088">
    <property type="entry name" value="OmpA-like"/>
    <property type="match status" value="1"/>
</dbReference>
<dbReference type="RefSeq" id="WP_090223741.1">
    <property type="nucleotide sequence ID" value="NZ_FOZP01000002.1"/>
</dbReference>
<dbReference type="Pfam" id="PF00691">
    <property type="entry name" value="OmpA"/>
    <property type="match status" value="1"/>
</dbReference>
<feature type="chain" id="PRO_5011578950" evidence="6">
    <location>
        <begin position="23"/>
        <end position="454"/>
    </location>
</feature>
<accession>A0A1I6PNT6</accession>
<comment type="subcellular location">
    <subcellularLocation>
        <location evidence="1">Cell outer membrane</location>
    </subcellularLocation>
</comment>
<evidence type="ECO:0000256" key="6">
    <source>
        <dbReference type="SAM" id="SignalP"/>
    </source>
</evidence>
<dbReference type="PRINTS" id="PR01021">
    <property type="entry name" value="OMPADOMAIN"/>
</dbReference>
<proteinExistence type="predicted"/>
<evidence type="ECO:0000256" key="5">
    <source>
        <dbReference type="PROSITE-ProRule" id="PRU00473"/>
    </source>
</evidence>
<dbReference type="Gene3D" id="4.10.1080.10">
    <property type="entry name" value="TSP type-3 repeat"/>
    <property type="match status" value="1"/>
</dbReference>
<gene>
    <name evidence="8" type="ORF">SAMN04488006_1225</name>
</gene>
<dbReference type="AlphaFoldDB" id="A0A1I6PNT6"/>
<dbReference type="SUPFAM" id="SSF103647">
    <property type="entry name" value="TSP type-3 repeat"/>
    <property type="match status" value="1"/>
</dbReference>
<dbReference type="GO" id="GO:0005509">
    <property type="term" value="F:calcium ion binding"/>
    <property type="evidence" value="ECO:0007669"/>
    <property type="project" value="InterPro"/>
</dbReference>
<dbReference type="PANTHER" id="PTHR30329:SF21">
    <property type="entry name" value="LIPOPROTEIN YIAD-RELATED"/>
    <property type="match status" value="1"/>
</dbReference>
<dbReference type="InterPro" id="IPR003367">
    <property type="entry name" value="Thrombospondin_3-like_rpt"/>
</dbReference>
<evidence type="ECO:0000313" key="9">
    <source>
        <dbReference type="Proteomes" id="UP000199312"/>
    </source>
</evidence>